<evidence type="ECO:0000256" key="7">
    <source>
        <dbReference type="SAM" id="Phobius"/>
    </source>
</evidence>
<dbReference type="InterPro" id="IPR045062">
    <property type="entry name" value="Cyt_c_biogenesis_CcsA/CcmC"/>
</dbReference>
<evidence type="ECO:0000256" key="2">
    <source>
        <dbReference type="ARBA" id="ARBA00022692"/>
    </source>
</evidence>
<name>A0A3D8INQ1_9HELI</name>
<feature type="transmembrane region" description="Helical" evidence="7">
    <location>
        <begin position="717"/>
        <end position="736"/>
    </location>
</feature>
<dbReference type="OrthoDB" id="9814290at2"/>
<dbReference type="GO" id="GO:0017004">
    <property type="term" value="P:cytochrome complex assembly"/>
    <property type="evidence" value="ECO:0007669"/>
    <property type="project" value="UniProtKB-KW"/>
</dbReference>
<keyword evidence="11" id="KW-1185">Reference proteome</keyword>
<evidence type="ECO:0000259" key="8">
    <source>
        <dbReference type="Pfam" id="PF01578"/>
    </source>
</evidence>
<dbReference type="AlphaFoldDB" id="A0A3D8INQ1"/>
<protein>
    <submittedName>
        <fullName evidence="10">Cytochrome C biogenesis protein</fullName>
    </submittedName>
</protein>
<comment type="subcellular location">
    <subcellularLocation>
        <location evidence="1">Membrane</location>
        <topology evidence="1">Multi-pass membrane protein</topology>
    </subcellularLocation>
</comment>
<keyword evidence="2 7" id="KW-0812">Transmembrane</keyword>
<feature type="transmembrane region" description="Helical" evidence="7">
    <location>
        <begin position="345"/>
        <end position="363"/>
    </location>
</feature>
<evidence type="ECO:0000259" key="9">
    <source>
        <dbReference type="Pfam" id="PF05140"/>
    </source>
</evidence>
<keyword evidence="3" id="KW-0201">Cytochrome c-type biogenesis</keyword>
<dbReference type="GO" id="GO:0005886">
    <property type="term" value="C:plasma membrane"/>
    <property type="evidence" value="ECO:0007669"/>
    <property type="project" value="TreeGrafter"/>
</dbReference>
<sequence>MKILRVLFANMPLVLVLIALYATACGVATFIESANGTPAAKASVYGTWWFEILHIWLLLSLIGCFVASKAWQRKKYASLMLHFSFIVIIVGAGITRYFGFEGSMPIQEHTSSNVIFSSEPYVLIQGFERSTQKIEGIEIALHSTKAREYNIAFFGKEMVLKLENIGERKNEFGMPYQALDLSLSDSKNTQEEQNSTQDSHTSTQIMQSPLGDMPTFTRIDQGEYVFFVAWGSKAYTLPFSIYLQDFVLDRYPGSNAPSSYASFVQVQDPISQNTQDAVIFMNNVLDYGGYRFFQSSYFPDESGTILSVNNDPGKIPTYMGYALLIVGCLWLLFDKNGRFMSLARFMRSKSLVALVVLGMYALIPQTSYATESMQDFEPPSAQEVQTFITNIKTHATSFSDAFSMLLVQDSGGRIKPVDTVAAEYIHKITGKDGFLGLNNVQIFLGITMYPEYFRHIKMIKTKSPKLREILGVDVDQEYIAAVDAYTPDGNYILRNYVEAANQKSLKEQDRFDKDVLEVNERLYIFGLIYSGQTLRVFPSTQATDLTWYDIQDALHASKGNNEELKELLHIVNILSHGFVMGVQNNDWKLGFEGLQKLQEYQKSHGSELIISSSKVKAEIFLNKYRIFEKLAYPYVLIGVVLFIIVLIHIITAKALNVWVCRISWILIALCFVIHTLGLGLRWYVSGHAPWSNAYESMLYIAWAGALAGVVFFRKSALALCAASFLAGITLVVANLGDMNPQIGNLVPVLKSYWLNIHVSVITASYGFLGLCFVLGCITLILFVLRSSKRAHIDDSILSLSAINEMCMILGLFLLTVGNFLGAIWANESWGRYWGWDPKETWALISIGVYAIILHLRLLGLKNMPFIFSAASVLGFLSVLMTYFGVNYFLTGMHSYATGEAARVPWYMYLMVACMVALILSASPKRTLQMPKV</sequence>
<feature type="transmembrane region" description="Helical" evidence="7">
    <location>
        <begin position="805"/>
        <end position="825"/>
    </location>
</feature>
<dbReference type="Pfam" id="PF05140">
    <property type="entry name" value="ResB"/>
    <property type="match status" value="1"/>
</dbReference>
<dbReference type="GO" id="GO:0020037">
    <property type="term" value="F:heme binding"/>
    <property type="evidence" value="ECO:0007669"/>
    <property type="project" value="InterPro"/>
</dbReference>
<dbReference type="PANTHER" id="PTHR30071:SF1">
    <property type="entry name" value="CYTOCHROME B_B6 PROTEIN-RELATED"/>
    <property type="match status" value="1"/>
</dbReference>
<evidence type="ECO:0000256" key="4">
    <source>
        <dbReference type="ARBA" id="ARBA00022989"/>
    </source>
</evidence>
<feature type="region of interest" description="Disordered" evidence="6">
    <location>
        <begin position="185"/>
        <end position="207"/>
    </location>
</feature>
<keyword evidence="5 7" id="KW-0472">Membrane</keyword>
<keyword evidence="4 7" id="KW-1133">Transmembrane helix</keyword>
<evidence type="ECO:0000313" key="11">
    <source>
        <dbReference type="Proteomes" id="UP000256514"/>
    </source>
</evidence>
<evidence type="ECO:0000256" key="5">
    <source>
        <dbReference type="ARBA" id="ARBA00023136"/>
    </source>
</evidence>
<feature type="domain" description="ResB-like" evidence="9">
    <location>
        <begin position="231"/>
        <end position="297"/>
    </location>
</feature>
<comment type="caution">
    <text evidence="10">The sequence shown here is derived from an EMBL/GenBank/DDBJ whole genome shotgun (WGS) entry which is preliminary data.</text>
</comment>
<feature type="transmembrane region" description="Helical" evidence="7">
    <location>
        <begin position="631"/>
        <end position="650"/>
    </location>
</feature>
<organism evidence="10 11">
    <name type="scientific">Helicobacter equorum</name>
    <dbReference type="NCBI Taxonomy" id="361872"/>
    <lineage>
        <taxon>Bacteria</taxon>
        <taxon>Pseudomonadati</taxon>
        <taxon>Campylobacterota</taxon>
        <taxon>Epsilonproteobacteria</taxon>
        <taxon>Campylobacterales</taxon>
        <taxon>Helicobacteraceae</taxon>
        <taxon>Helicobacter</taxon>
    </lineage>
</organism>
<evidence type="ECO:0000256" key="3">
    <source>
        <dbReference type="ARBA" id="ARBA00022748"/>
    </source>
</evidence>
<proteinExistence type="predicted"/>
<dbReference type="EMBL" id="NXLT01000004">
    <property type="protein sequence ID" value="RDU66879.1"/>
    <property type="molecule type" value="Genomic_DNA"/>
</dbReference>
<evidence type="ECO:0000313" key="10">
    <source>
        <dbReference type="EMBL" id="RDU66879.1"/>
    </source>
</evidence>
<feature type="domain" description="Cytochrome c assembly protein" evidence="8">
    <location>
        <begin position="690"/>
        <end position="893"/>
    </location>
</feature>
<feature type="transmembrane region" description="Helical" evidence="7">
    <location>
        <begin position="865"/>
        <end position="885"/>
    </location>
</feature>
<feature type="transmembrane region" description="Helical" evidence="7">
    <location>
        <begin position="48"/>
        <end position="67"/>
    </location>
</feature>
<dbReference type="Proteomes" id="UP000256514">
    <property type="component" value="Unassembled WGS sequence"/>
</dbReference>
<feature type="transmembrane region" description="Helical" evidence="7">
    <location>
        <begin position="79"/>
        <end position="99"/>
    </location>
</feature>
<feature type="transmembrane region" description="Helical" evidence="7">
    <location>
        <begin position="905"/>
        <end position="922"/>
    </location>
</feature>
<gene>
    <name evidence="10" type="ORF">CQA54_05840</name>
</gene>
<dbReference type="PANTHER" id="PTHR30071">
    <property type="entry name" value="HEME EXPORTER PROTEIN C"/>
    <property type="match status" value="1"/>
</dbReference>
<feature type="transmembrane region" description="Helical" evidence="7">
    <location>
        <begin position="662"/>
        <end position="684"/>
    </location>
</feature>
<feature type="transmembrane region" description="Helical" evidence="7">
    <location>
        <begin position="756"/>
        <end position="784"/>
    </location>
</feature>
<feature type="transmembrane region" description="Helical" evidence="7">
    <location>
        <begin position="840"/>
        <end position="858"/>
    </location>
</feature>
<dbReference type="Pfam" id="PF01578">
    <property type="entry name" value="Cytochrom_C_asm"/>
    <property type="match status" value="1"/>
</dbReference>
<reference evidence="10 11" key="1">
    <citation type="submission" date="2018-04" db="EMBL/GenBank/DDBJ databases">
        <title>Novel Campyloabacter and Helicobacter Species and Strains.</title>
        <authorList>
            <person name="Mannion A.J."/>
            <person name="Shen Z."/>
            <person name="Fox J.G."/>
        </authorList>
    </citation>
    <scope>NUCLEOTIDE SEQUENCE [LARGE SCALE GENOMIC DNA]</scope>
    <source>
        <strain evidence="10 11">MIT 12-6600</strain>
    </source>
</reference>
<dbReference type="RefSeq" id="WP_115571198.1">
    <property type="nucleotide sequence ID" value="NZ_NXLT01000004.1"/>
</dbReference>
<evidence type="ECO:0000256" key="6">
    <source>
        <dbReference type="SAM" id="MobiDB-lite"/>
    </source>
</evidence>
<evidence type="ECO:0000256" key="1">
    <source>
        <dbReference type="ARBA" id="ARBA00004141"/>
    </source>
</evidence>
<feature type="transmembrane region" description="Helical" evidence="7">
    <location>
        <begin position="315"/>
        <end position="333"/>
    </location>
</feature>
<dbReference type="InterPro" id="IPR002541">
    <property type="entry name" value="Cyt_c_assembly"/>
</dbReference>
<feature type="transmembrane region" description="Helical" evidence="7">
    <location>
        <begin position="696"/>
        <end position="712"/>
    </location>
</feature>
<accession>A0A3D8INQ1</accession>
<dbReference type="InterPro" id="IPR007816">
    <property type="entry name" value="ResB-like_domain"/>
</dbReference>